<dbReference type="Pfam" id="PF19413">
    <property type="entry name" value="YaiO"/>
    <property type="match status" value="1"/>
</dbReference>
<evidence type="ECO:0000313" key="5">
    <source>
        <dbReference type="EMBL" id="MBD1426572.1"/>
    </source>
</evidence>
<keyword evidence="1" id="KW-0677">Repeat</keyword>
<keyword evidence="6" id="KW-1185">Reference proteome</keyword>
<protein>
    <submittedName>
        <fullName evidence="5">Tetratricopeptide repeat protein</fullName>
    </submittedName>
</protein>
<dbReference type="RefSeq" id="WP_190309717.1">
    <property type="nucleotide sequence ID" value="NZ_JACNYK010000003.1"/>
</dbReference>
<proteinExistence type="predicted"/>
<dbReference type="InterPro" id="IPR019734">
    <property type="entry name" value="TPR_rpt"/>
</dbReference>
<dbReference type="SMART" id="SM00028">
    <property type="entry name" value="TPR"/>
    <property type="match status" value="4"/>
</dbReference>
<dbReference type="InterPro" id="IPR030887">
    <property type="entry name" value="Beta-barrel_YaiO"/>
</dbReference>
<gene>
    <name evidence="5" type="ORF">H8B17_13345</name>
</gene>
<dbReference type="PANTHER" id="PTHR44943">
    <property type="entry name" value="CELLULOSE SYNTHASE OPERON PROTEIN C"/>
    <property type="match status" value="1"/>
</dbReference>
<name>A0ABR7Y5I5_9SPHI</name>
<keyword evidence="2 3" id="KW-0802">TPR repeat</keyword>
<dbReference type="SUPFAM" id="SSF48452">
    <property type="entry name" value="TPR-like"/>
    <property type="match status" value="2"/>
</dbReference>
<feature type="repeat" description="TPR" evidence="3">
    <location>
        <begin position="69"/>
        <end position="102"/>
    </location>
</feature>
<dbReference type="PROSITE" id="PS50005">
    <property type="entry name" value="TPR"/>
    <property type="match status" value="1"/>
</dbReference>
<accession>A0ABR7Y5I5</accession>
<evidence type="ECO:0000259" key="4">
    <source>
        <dbReference type="Pfam" id="PF19413"/>
    </source>
</evidence>
<evidence type="ECO:0000256" key="3">
    <source>
        <dbReference type="PROSITE-ProRule" id="PRU00339"/>
    </source>
</evidence>
<dbReference type="InterPro" id="IPR011990">
    <property type="entry name" value="TPR-like_helical_dom_sf"/>
</dbReference>
<dbReference type="PANTHER" id="PTHR44943:SF8">
    <property type="entry name" value="TPR REPEAT-CONTAINING PROTEIN MJ0263"/>
    <property type="match status" value="1"/>
</dbReference>
<dbReference type="EMBL" id="JACNYK010000003">
    <property type="protein sequence ID" value="MBD1426572.1"/>
    <property type="molecule type" value="Genomic_DNA"/>
</dbReference>
<dbReference type="NCBIfam" id="TIGR04390">
    <property type="entry name" value="OMP_YaiO_dom"/>
    <property type="match status" value="1"/>
</dbReference>
<evidence type="ECO:0000313" key="6">
    <source>
        <dbReference type="Proteomes" id="UP000606494"/>
    </source>
</evidence>
<dbReference type="Pfam" id="PF13432">
    <property type="entry name" value="TPR_16"/>
    <property type="match status" value="1"/>
</dbReference>
<dbReference type="Proteomes" id="UP000606494">
    <property type="component" value="Unassembled WGS sequence"/>
</dbReference>
<reference evidence="5 6" key="1">
    <citation type="submission" date="2020-08" db="EMBL/GenBank/DDBJ databases">
        <title>Sphingobacterium sp. DN00404 isolated from aquaculture water.</title>
        <authorList>
            <person name="Zhang M."/>
        </authorList>
    </citation>
    <scope>NUCLEOTIDE SEQUENCE [LARGE SCALE GENOMIC DNA]</scope>
    <source>
        <strain evidence="5 6">KCTC 32294</strain>
    </source>
</reference>
<comment type="caution">
    <text evidence="5">The sequence shown here is derived from an EMBL/GenBank/DDBJ whole genome shotgun (WGS) entry which is preliminary data.</text>
</comment>
<dbReference type="Gene3D" id="1.25.40.10">
    <property type="entry name" value="Tetratricopeptide repeat domain"/>
    <property type="match status" value="3"/>
</dbReference>
<sequence>MRKRFKYAKLIFFFIGAIYVYQPVYAQRAGTTVERNDEANQINELYKQGRWEEGKKIAEDELKRNPKDSDMRMLLGKYFLEHQAYDKARYELSKSLEFAPTNVDSKHMLVTVETETQRYSSAICYINELLEVNPYWKGLWRKKIELYRTMGNHVEADRLLKRISQIYPEDSELNADRAHVFEQHAVNVQKSGKLNESIDIGRKLVDEQPQQHGSYVTVIDNYIKAGDYNNALVYAERGLNQFPGNSVFIQKKVAILEHQKRYPEILSFLDNQMKRGGEGNLRNQYNYFLLEAARAAKGNDPASLYGKIFEGSPGNKEAFDYVFNNLVAEQQYEEAIAVLERHRRSAGASKELDMKELMVYKRMENHPRIAALTRAYFAKYPNDTDLQESFVTITLQRAKDNMQDGKISDAITDWRDIIQYGDEESVQIAQRGLYNAYVTEKRYQEAIMALDDMLLDSPGDMGLLVKKADMYYQQGRYEYALTVYEQVLDFASPQERDRHVVGYGEFVSPVIKNLRGTYRLEEARQYTERWLAVDPRNQEALLNMINLCFQLKDNEAMLQYAQRAEEQHSDDIAFKIKLAEAMNRKPGQLSDSWALLHHQVMLNPFHEPLVNTFNHTTEEYAGALLKDKEHGLALSIIDTALGYKDDNKALKYMKGLAYEGLKQYDSAYHYQQFYEPTLLEFEDFKAHLNYLSQRSFKNNVGFAHLRARYGDDYAITSISTAEYTRLLDNGSSWTGRVNYAGREEGKGIQGQAEWAKPWTDKLSSRVDLAFSNKFFTKIAVNAAAMYVFRPTWEAEAGVGFRQFFSGENLANFNLEAVKDLGDWRLSVKWGNFFLDSEGEVTYLYSLMGRAQYFMANPRNYILAFGSIGNTPDVDLLDRQLYNSFDVFNAMIGAGMGRSITKNVSGNVIGSWYNFQTDKSLTSASFRNLYNLYFQLNVSF</sequence>
<evidence type="ECO:0000256" key="2">
    <source>
        <dbReference type="ARBA" id="ARBA00022803"/>
    </source>
</evidence>
<organism evidence="5 6">
    <name type="scientific">Sphingobacterium arenae</name>
    <dbReference type="NCBI Taxonomy" id="1280598"/>
    <lineage>
        <taxon>Bacteria</taxon>
        <taxon>Pseudomonadati</taxon>
        <taxon>Bacteroidota</taxon>
        <taxon>Sphingobacteriia</taxon>
        <taxon>Sphingobacteriales</taxon>
        <taxon>Sphingobacteriaceae</taxon>
        <taxon>Sphingobacterium</taxon>
    </lineage>
</organism>
<evidence type="ECO:0000256" key="1">
    <source>
        <dbReference type="ARBA" id="ARBA00022737"/>
    </source>
</evidence>
<feature type="domain" description="YaiO beta-barrel" evidence="4">
    <location>
        <begin position="697"/>
        <end position="872"/>
    </location>
</feature>
<dbReference type="InterPro" id="IPR051685">
    <property type="entry name" value="Ycf3/AcsC/BcsC/TPR_MFPF"/>
</dbReference>